<dbReference type="Pfam" id="PF08450">
    <property type="entry name" value="SGL"/>
    <property type="match status" value="1"/>
</dbReference>
<dbReference type="Gene3D" id="2.120.10.30">
    <property type="entry name" value="TolB, C-terminal domain"/>
    <property type="match status" value="1"/>
</dbReference>
<feature type="binding site" evidence="3">
    <location>
        <position position="18"/>
    </location>
    <ligand>
        <name>a divalent metal cation</name>
        <dbReference type="ChEBI" id="CHEBI:60240"/>
    </ligand>
</feature>
<evidence type="ECO:0000256" key="3">
    <source>
        <dbReference type="PIRSR" id="PIRSR605511-2"/>
    </source>
</evidence>
<feature type="domain" description="SMP-30/Gluconolactonase/LRE-like region" evidence="4">
    <location>
        <begin position="16"/>
        <end position="259"/>
    </location>
</feature>
<dbReference type="InterPro" id="IPR011042">
    <property type="entry name" value="6-blade_b-propeller_TolB-like"/>
</dbReference>
<keyword evidence="3" id="KW-0862">Zinc</keyword>
<evidence type="ECO:0000256" key="1">
    <source>
        <dbReference type="ARBA" id="ARBA00008853"/>
    </source>
</evidence>
<keyword evidence="3" id="KW-0479">Metal-binding</keyword>
<reference evidence="5 6" key="1">
    <citation type="submission" date="2018-03" db="EMBL/GenBank/DDBJ databases">
        <title>Genomic Encyclopedia of Archaeal and Bacterial Type Strains, Phase II (KMG-II): from individual species to whole genera.</title>
        <authorList>
            <person name="Goeker M."/>
        </authorList>
    </citation>
    <scope>NUCLEOTIDE SEQUENCE [LARGE SCALE GENOMIC DNA]</scope>
    <source>
        <strain evidence="5 6">DSM 29328</strain>
    </source>
</reference>
<dbReference type="AlphaFoldDB" id="A0A2T0REV4"/>
<dbReference type="PANTHER" id="PTHR10907">
    <property type="entry name" value="REGUCALCIN"/>
    <property type="match status" value="1"/>
</dbReference>
<dbReference type="GO" id="GO:0005509">
    <property type="term" value="F:calcium ion binding"/>
    <property type="evidence" value="ECO:0007669"/>
    <property type="project" value="TreeGrafter"/>
</dbReference>
<dbReference type="InterPro" id="IPR005511">
    <property type="entry name" value="SMP-30"/>
</dbReference>
<comment type="caution">
    <text evidence="5">The sequence shown here is derived from an EMBL/GenBank/DDBJ whole genome shotgun (WGS) entry which is preliminary data.</text>
</comment>
<keyword evidence="6" id="KW-1185">Reference proteome</keyword>
<proteinExistence type="inferred from homology"/>
<evidence type="ECO:0000313" key="6">
    <source>
        <dbReference type="Proteomes" id="UP000239480"/>
    </source>
</evidence>
<dbReference type="GO" id="GO:0019853">
    <property type="term" value="P:L-ascorbic acid biosynthetic process"/>
    <property type="evidence" value="ECO:0007669"/>
    <property type="project" value="TreeGrafter"/>
</dbReference>
<accession>A0A2T0REV4</accession>
<comment type="cofactor">
    <cofactor evidence="3">
        <name>Zn(2+)</name>
        <dbReference type="ChEBI" id="CHEBI:29105"/>
    </cofactor>
    <text evidence="3">Binds 1 divalent metal cation per subunit.</text>
</comment>
<dbReference type="RefSeq" id="WP_106208302.1">
    <property type="nucleotide sequence ID" value="NZ_PVTD01000019.1"/>
</dbReference>
<dbReference type="OrthoDB" id="2633250at2"/>
<sequence length="293" mass="31291">MQIRSPDIHIDADTDLGECPIWDETTETLSWIDLHRGLLCRSAGDAGQIDTVPLPKRIGAFGLRRNSGEVLGLEDGFYLRSAETGNVDLIAEIEPDLPTTRLNDGRIAPDGSFICGGMDEADPQKPISSVYRLDGSGAVTTVISDVYCANALCFSPDGGTMYFTNMATRTLVAYEYVVGTGPVGAPRLIAELAAGSGLYDGAAVDETGAIWVAVWGGRRLLRYTPDGSLDQQVEMPVTNPTCCVFGGADFKTLFITTAQFGLTKEQRAKEPLAGAILSIDLPVGGLPEHRFEG</sequence>
<feature type="binding site" evidence="3">
    <location>
        <position position="200"/>
    </location>
    <ligand>
        <name>a divalent metal cation</name>
        <dbReference type="ChEBI" id="CHEBI:60240"/>
    </ligand>
</feature>
<evidence type="ECO:0000313" key="5">
    <source>
        <dbReference type="EMBL" id="PRY19669.1"/>
    </source>
</evidence>
<evidence type="ECO:0000259" key="4">
    <source>
        <dbReference type="Pfam" id="PF08450"/>
    </source>
</evidence>
<dbReference type="InterPro" id="IPR013658">
    <property type="entry name" value="SGL"/>
</dbReference>
<organism evidence="5 6">
    <name type="scientific">Aliiruegeria haliotis</name>
    <dbReference type="NCBI Taxonomy" id="1280846"/>
    <lineage>
        <taxon>Bacteria</taxon>
        <taxon>Pseudomonadati</taxon>
        <taxon>Pseudomonadota</taxon>
        <taxon>Alphaproteobacteria</taxon>
        <taxon>Rhodobacterales</taxon>
        <taxon>Roseobacteraceae</taxon>
        <taxon>Aliiruegeria</taxon>
    </lineage>
</organism>
<feature type="active site" description="Proton donor/acceptor" evidence="2">
    <location>
        <position position="200"/>
    </location>
</feature>
<dbReference type="GO" id="GO:0004341">
    <property type="term" value="F:gluconolactonase activity"/>
    <property type="evidence" value="ECO:0007669"/>
    <property type="project" value="TreeGrafter"/>
</dbReference>
<feature type="binding site" evidence="3">
    <location>
        <position position="103"/>
    </location>
    <ligand>
        <name>substrate</name>
    </ligand>
</feature>
<gene>
    <name evidence="5" type="ORF">CLV78_1191</name>
</gene>
<dbReference type="PRINTS" id="PR01790">
    <property type="entry name" value="SMP30FAMILY"/>
</dbReference>
<dbReference type="Proteomes" id="UP000239480">
    <property type="component" value="Unassembled WGS sequence"/>
</dbReference>
<comment type="similarity">
    <text evidence="1">Belongs to the SMP-30/CGR1 family.</text>
</comment>
<evidence type="ECO:0000256" key="2">
    <source>
        <dbReference type="PIRSR" id="PIRSR605511-1"/>
    </source>
</evidence>
<name>A0A2T0REV4_9RHOB</name>
<feature type="binding site" evidence="3">
    <location>
        <position position="101"/>
    </location>
    <ligand>
        <name>substrate</name>
    </ligand>
</feature>
<dbReference type="PANTHER" id="PTHR10907:SF47">
    <property type="entry name" value="REGUCALCIN"/>
    <property type="match status" value="1"/>
</dbReference>
<dbReference type="EMBL" id="PVTD01000019">
    <property type="protein sequence ID" value="PRY19669.1"/>
    <property type="molecule type" value="Genomic_DNA"/>
</dbReference>
<feature type="binding site" evidence="3">
    <location>
        <position position="150"/>
    </location>
    <ligand>
        <name>a divalent metal cation</name>
        <dbReference type="ChEBI" id="CHEBI:60240"/>
    </ligand>
</feature>
<dbReference type="SUPFAM" id="SSF63829">
    <property type="entry name" value="Calcium-dependent phosphotriesterase"/>
    <property type="match status" value="1"/>
</dbReference>
<protein>
    <submittedName>
        <fullName evidence="5">L-arabinonolactonase</fullName>
    </submittedName>
</protein>